<dbReference type="Gene3D" id="2.30.110.10">
    <property type="entry name" value="Electron Transport, Fmn-binding Protein, Chain A"/>
    <property type="match status" value="1"/>
</dbReference>
<evidence type="ECO:0000256" key="2">
    <source>
        <dbReference type="ARBA" id="ARBA00023002"/>
    </source>
</evidence>
<dbReference type="InterPro" id="IPR002563">
    <property type="entry name" value="Flavin_Rdtase-like_dom"/>
</dbReference>
<name>A0A1I7IMA5_9BURK</name>
<proteinExistence type="inferred from homology"/>
<organism evidence="5 6">
    <name type="scientific">Pseudoduganella namucuonensis</name>
    <dbReference type="NCBI Taxonomy" id="1035707"/>
    <lineage>
        <taxon>Bacteria</taxon>
        <taxon>Pseudomonadati</taxon>
        <taxon>Pseudomonadota</taxon>
        <taxon>Betaproteobacteria</taxon>
        <taxon>Burkholderiales</taxon>
        <taxon>Oxalobacteraceae</taxon>
        <taxon>Telluria group</taxon>
        <taxon>Pseudoduganella</taxon>
    </lineage>
</organism>
<evidence type="ECO:0000256" key="1">
    <source>
        <dbReference type="ARBA" id="ARBA00008898"/>
    </source>
</evidence>
<dbReference type="PANTHER" id="PTHR30466">
    <property type="entry name" value="FLAVIN REDUCTASE"/>
    <property type="match status" value="1"/>
</dbReference>
<dbReference type="Proteomes" id="UP000199391">
    <property type="component" value="Unassembled WGS sequence"/>
</dbReference>
<dbReference type="PANTHER" id="PTHR30466:SF11">
    <property type="entry name" value="FLAVIN-DEPENDENT MONOOXYGENASE, REDUCTASE SUBUNIT HSAB"/>
    <property type="match status" value="1"/>
</dbReference>
<dbReference type="GO" id="GO:0042602">
    <property type="term" value="F:riboflavin reductase (NADPH) activity"/>
    <property type="evidence" value="ECO:0007669"/>
    <property type="project" value="TreeGrafter"/>
</dbReference>
<evidence type="ECO:0000313" key="6">
    <source>
        <dbReference type="Proteomes" id="UP000199391"/>
    </source>
</evidence>
<evidence type="ECO:0000259" key="4">
    <source>
        <dbReference type="SMART" id="SM00903"/>
    </source>
</evidence>
<feature type="region of interest" description="Disordered" evidence="3">
    <location>
        <begin position="1"/>
        <end position="21"/>
    </location>
</feature>
<comment type="similarity">
    <text evidence="1">Belongs to the non-flavoprotein flavin reductase family.</text>
</comment>
<dbReference type="SUPFAM" id="SSF50475">
    <property type="entry name" value="FMN-binding split barrel"/>
    <property type="match status" value="1"/>
</dbReference>
<dbReference type="AlphaFoldDB" id="A0A1I7IMA5"/>
<sequence length="174" mass="18783">MKTALTSPGPVAAEPGTFESKEQTTQWRQAMAEFPSGLTIVTTMDNERPSGTTVSAFCSLSLRPRLLLVCLDLRSNTLKAINETGRFAVNILSAQAQPLALKFGVKEGDKFADVDYQVGDLGCPLLSDCCANIECHVHASYIEGDHAILIGKPALIRREPAHPALVYHRGAFNA</sequence>
<protein>
    <submittedName>
        <fullName evidence="5">NADH-FMN oxidoreductase RutF, flavin reductase (DIM6/NTAB) family</fullName>
    </submittedName>
</protein>
<feature type="domain" description="Flavin reductase like" evidence="4">
    <location>
        <begin position="31"/>
        <end position="174"/>
    </location>
</feature>
<dbReference type="InterPro" id="IPR012349">
    <property type="entry name" value="Split_barrel_FMN-bd"/>
</dbReference>
<dbReference type="OrthoDB" id="8525727at2"/>
<keyword evidence="2" id="KW-0560">Oxidoreductase</keyword>
<accession>A0A1I7IMA5</accession>
<evidence type="ECO:0000313" key="5">
    <source>
        <dbReference type="EMBL" id="SFU74047.1"/>
    </source>
</evidence>
<dbReference type="STRING" id="1035707.SAMN05216552_1008143"/>
<dbReference type="GO" id="GO:0010181">
    <property type="term" value="F:FMN binding"/>
    <property type="evidence" value="ECO:0007669"/>
    <property type="project" value="InterPro"/>
</dbReference>
<keyword evidence="6" id="KW-1185">Reference proteome</keyword>
<dbReference type="Pfam" id="PF01613">
    <property type="entry name" value="Flavin_Reduct"/>
    <property type="match status" value="1"/>
</dbReference>
<evidence type="ECO:0000256" key="3">
    <source>
        <dbReference type="SAM" id="MobiDB-lite"/>
    </source>
</evidence>
<dbReference type="SMART" id="SM00903">
    <property type="entry name" value="Flavin_Reduct"/>
    <property type="match status" value="1"/>
</dbReference>
<reference evidence="6" key="1">
    <citation type="submission" date="2016-10" db="EMBL/GenBank/DDBJ databases">
        <authorList>
            <person name="Varghese N."/>
            <person name="Submissions S."/>
        </authorList>
    </citation>
    <scope>NUCLEOTIDE SEQUENCE [LARGE SCALE GENOMIC DNA]</scope>
    <source>
        <strain evidence="6">CGMCC 1.11014</strain>
    </source>
</reference>
<dbReference type="EMBL" id="FPBO01000008">
    <property type="protein sequence ID" value="SFU74047.1"/>
    <property type="molecule type" value="Genomic_DNA"/>
</dbReference>
<dbReference type="InterPro" id="IPR050268">
    <property type="entry name" value="NADH-dep_flavin_reductase"/>
</dbReference>
<dbReference type="RefSeq" id="WP_093555607.1">
    <property type="nucleotide sequence ID" value="NZ_FPBO01000008.1"/>
</dbReference>
<gene>
    <name evidence="5" type="ORF">SAMN05216552_1008143</name>
</gene>